<accession>G1C9J9</accession>
<keyword evidence="12 14" id="KW-0472">Membrane</keyword>
<dbReference type="GO" id="GO:0070818">
    <property type="term" value="F:protoporphyrinogen oxidase activity"/>
    <property type="evidence" value="ECO:0007669"/>
    <property type="project" value="UniProtKB-UniRule"/>
</dbReference>
<organism evidence="16">
    <name type="scientific">Candidatus Kinetoplastidibacterium desouzai</name>
    <dbReference type="NCBI Taxonomy" id="994692"/>
    <lineage>
        <taxon>Bacteria</taxon>
        <taxon>Pseudomonadati</taxon>
        <taxon>Pseudomonadota</taxon>
        <taxon>Betaproteobacteria</taxon>
        <taxon>Candidatus Kinetoplastidibacterium</taxon>
    </lineage>
</organism>
<dbReference type="EC" id="1.3.99.-" evidence="14"/>
<feature type="transmembrane region" description="Helical" evidence="15">
    <location>
        <begin position="48"/>
        <end position="69"/>
    </location>
</feature>
<dbReference type="Pfam" id="PF03653">
    <property type="entry name" value="UPF0093"/>
    <property type="match status" value="1"/>
</dbReference>
<sequence length="141" mass="16535">MKIFVITHMVIAISWFAGIFYLPRIYVNIAQQNDTHIKNILIGMAQRLLNFMRILSIGTLFSGIAIYLSHDKNIDDLNHNWIYIKLIAVFLLFIYQSICSQMLLKFEKNTNVKSHNFYRVFNEIPLILLIIIVSMVILKPF</sequence>
<comment type="similarity">
    <text evidence="3 14">Belongs to the HemJ family.</text>
</comment>
<keyword evidence="10 16" id="KW-0560">Oxidoreductase</keyword>
<name>G1C9J9_9PROT</name>
<feature type="transmembrane region" description="Helical" evidence="15">
    <location>
        <begin position="81"/>
        <end position="104"/>
    </location>
</feature>
<comment type="catalytic activity">
    <reaction evidence="13 14">
        <text>protoporphyrinogen IX + 3 A = protoporphyrin IX + 3 AH2</text>
        <dbReference type="Rhea" id="RHEA:62000"/>
        <dbReference type="ChEBI" id="CHEBI:13193"/>
        <dbReference type="ChEBI" id="CHEBI:17499"/>
        <dbReference type="ChEBI" id="CHEBI:57306"/>
        <dbReference type="ChEBI" id="CHEBI:57307"/>
    </reaction>
</comment>
<evidence type="ECO:0000256" key="9">
    <source>
        <dbReference type="ARBA" id="ARBA00022989"/>
    </source>
</evidence>
<dbReference type="AlphaFoldDB" id="G1C9J9"/>
<evidence type="ECO:0000256" key="8">
    <source>
        <dbReference type="ARBA" id="ARBA00022723"/>
    </source>
</evidence>
<evidence type="ECO:0000256" key="6">
    <source>
        <dbReference type="ARBA" id="ARBA00022617"/>
    </source>
</evidence>
<dbReference type="InterPro" id="IPR005265">
    <property type="entry name" value="HemJ-like"/>
</dbReference>
<keyword evidence="9 15" id="KW-1133">Transmembrane helix</keyword>
<evidence type="ECO:0000256" key="11">
    <source>
        <dbReference type="ARBA" id="ARBA00023004"/>
    </source>
</evidence>
<keyword evidence="7 15" id="KW-0812">Transmembrane</keyword>
<gene>
    <name evidence="16" type="primary">hemJ</name>
</gene>
<proteinExistence type="inferred from homology"/>
<evidence type="ECO:0000256" key="13">
    <source>
        <dbReference type="ARBA" id="ARBA00048390"/>
    </source>
</evidence>
<evidence type="ECO:0000256" key="2">
    <source>
        <dbReference type="ARBA" id="ARBA00005073"/>
    </source>
</evidence>
<keyword evidence="6 14" id="KW-0349">Heme</keyword>
<evidence type="ECO:0000256" key="7">
    <source>
        <dbReference type="ARBA" id="ARBA00022692"/>
    </source>
</evidence>
<dbReference type="PANTHER" id="PTHR40255">
    <property type="entry name" value="UPF0093 MEMBRANE PROTEIN SLR1790"/>
    <property type="match status" value="1"/>
</dbReference>
<evidence type="ECO:0000256" key="5">
    <source>
        <dbReference type="ARBA" id="ARBA00022475"/>
    </source>
</evidence>
<comment type="function">
    <text evidence="14">Catalyzes the oxidation of protoporphyrinogen IX to protoporphyrin IX.</text>
</comment>
<feature type="transmembrane region" description="Helical" evidence="15">
    <location>
        <begin position="6"/>
        <end position="27"/>
    </location>
</feature>
<dbReference type="PIRSF" id="PIRSF004638">
    <property type="entry name" value="UCP004638"/>
    <property type="match status" value="1"/>
</dbReference>
<keyword evidence="5 14" id="KW-1003">Cell membrane</keyword>
<keyword evidence="8 14" id="KW-0479">Metal-binding</keyword>
<evidence type="ECO:0000256" key="14">
    <source>
        <dbReference type="PIRNR" id="PIRNR004638"/>
    </source>
</evidence>
<comment type="subcellular location">
    <subcellularLocation>
        <location evidence="1">Cell membrane</location>
        <topology evidence="1">Multi-pass membrane protein</topology>
    </subcellularLocation>
</comment>
<evidence type="ECO:0000256" key="12">
    <source>
        <dbReference type="ARBA" id="ARBA00023136"/>
    </source>
</evidence>
<dbReference type="GO" id="GO:0006782">
    <property type="term" value="P:protoporphyrinogen IX biosynthetic process"/>
    <property type="evidence" value="ECO:0007669"/>
    <property type="project" value="UniProtKB-UniRule"/>
</dbReference>
<evidence type="ECO:0000256" key="4">
    <source>
        <dbReference type="ARBA" id="ARBA00017504"/>
    </source>
</evidence>
<feature type="transmembrane region" description="Helical" evidence="15">
    <location>
        <begin position="116"/>
        <end position="138"/>
    </location>
</feature>
<evidence type="ECO:0000256" key="3">
    <source>
        <dbReference type="ARBA" id="ARBA00006501"/>
    </source>
</evidence>
<keyword evidence="11 14" id="KW-0408">Iron</keyword>
<comment type="pathway">
    <text evidence="2 14">Porphyrin-containing compound metabolism; protoporphyrin-IX biosynthesis; protoporphyrin-IX from protoporphyrinogen-IX: step 1/1.</text>
</comment>
<dbReference type="PANTHER" id="PTHR40255:SF1">
    <property type="entry name" value="PROTOPORPHYRINOGEN IX OXIDASE"/>
    <property type="match status" value="1"/>
</dbReference>
<comment type="cofactor">
    <cofactor evidence="14">
        <name>heme b</name>
        <dbReference type="ChEBI" id="CHEBI:60344"/>
    </cofactor>
    <text evidence="14">Binds 1 heme b (iron(II)-protoporphyrin IX) group per subunit.</text>
</comment>
<dbReference type="UniPathway" id="UPA00251">
    <property type="reaction ID" value="UER00324"/>
</dbReference>
<evidence type="ECO:0000256" key="10">
    <source>
        <dbReference type="ARBA" id="ARBA00023002"/>
    </source>
</evidence>
<dbReference type="GO" id="GO:0005886">
    <property type="term" value="C:plasma membrane"/>
    <property type="evidence" value="ECO:0007669"/>
    <property type="project" value="UniProtKB-SubCell"/>
</dbReference>
<evidence type="ECO:0000256" key="1">
    <source>
        <dbReference type="ARBA" id="ARBA00004651"/>
    </source>
</evidence>
<evidence type="ECO:0000256" key="15">
    <source>
        <dbReference type="SAM" id="Phobius"/>
    </source>
</evidence>
<reference evidence="16" key="1">
    <citation type="journal article" date="2011" name="PLoS ONE">
        <title>Identification and Phylogenetic Analysis of Heme Synthesis Genes in Trypanosomatids and Their Bacterial Endosymbionts.</title>
        <authorList>
            <person name="Alves J.M.P."/>
            <person name="Voegtly L.J."/>
            <person name="Matveyev A.V."/>
            <person name="Lara A.M."/>
            <person name="da Silva F.M."/>
            <person name="Serrano M.G."/>
            <person name="Buck G.A."/>
            <person name="Teixeira M.M.G."/>
            <person name="Camargo E.P."/>
        </authorList>
    </citation>
    <scope>NUCLEOTIDE SEQUENCE</scope>
</reference>
<dbReference type="GO" id="GO:0046872">
    <property type="term" value="F:metal ion binding"/>
    <property type="evidence" value="ECO:0007669"/>
    <property type="project" value="UniProtKB-UniRule"/>
</dbReference>
<dbReference type="EMBL" id="JF756594">
    <property type="protein sequence ID" value="AEM25252.1"/>
    <property type="molecule type" value="Genomic_DNA"/>
</dbReference>
<evidence type="ECO:0000313" key="16">
    <source>
        <dbReference type="EMBL" id="AEM25252.1"/>
    </source>
</evidence>
<protein>
    <recommendedName>
        <fullName evidence="4 14">Protoporphyrinogen IX oxidase</fullName>
        <ecNumber evidence="14">1.3.99.-</ecNumber>
    </recommendedName>
</protein>